<reference evidence="2" key="2">
    <citation type="submission" date="2019-02" db="EMBL/GenBank/DDBJ databases">
        <title>Granulicella sibirica sp. nov., a psychrotolerant acidobacterium isolated from an organic soil layer in forested tundra, West Siberia.</title>
        <authorList>
            <person name="Oshkin I.Y."/>
            <person name="Kulichevskaya I.S."/>
            <person name="Rijpstra W.I.C."/>
            <person name="Sinninghe Damste J.S."/>
            <person name="Rakitin A.L."/>
            <person name="Ravin N.V."/>
            <person name="Dedysh S.N."/>
        </authorList>
    </citation>
    <scope>NUCLEOTIDE SEQUENCE [LARGE SCALE GENOMIC DNA]</scope>
    <source>
        <strain evidence="2">AF10</strain>
    </source>
</reference>
<keyword evidence="2" id="KW-1185">Reference proteome</keyword>
<evidence type="ECO:0000313" key="1">
    <source>
        <dbReference type="EMBL" id="RXH54904.1"/>
    </source>
</evidence>
<sequence length="42" mass="4783">MGLNPLSLSDVRNSPSLLLFWLSFPKGICVCRCLSHPYRLFT</sequence>
<name>A0A4V1L587_9BACT</name>
<proteinExistence type="predicted"/>
<dbReference type="EMBL" id="RDSM01000003">
    <property type="protein sequence ID" value="RXH54904.1"/>
    <property type="molecule type" value="Genomic_DNA"/>
</dbReference>
<gene>
    <name evidence="1" type="ORF">GRAN_4008</name>
</gene>
<evidence type="ECO:0000313" key="2">
    <source>
        <dbReference type="Proteomes" id="UP000289437"/>
    </source>
</evidence>
<organism evidence="1 2">
    <name type="scientific">Granulicella sibirica</name>
    <dbReference type="NCBI Taxonomy" id="2479048"/>
    <lineage>
        <taxon>Bacteria</taxon>
        <taxon>Pseudomonadati</taxon>
        <taxon>Acidobacteriota</taxon>
        <taxon>Terriglobia</taxon>
        <taxon>Terriglobales</taxon>
        <taxon>Acidobacteriaceae</taxon>
        <taxon>Granulicella</taxon>
    </lineage>
</organism>
<dbReference type="AlphaFoldDB" id="A0A4V1L587"/>
<dbReference type="Proteomes" id="UP000289437">
    <property type="component" value="Unassembled WGS sequence"/>
</dbReference>
<comment type="caution">
    <text evidence="1">The sequence shown here is derived from an EMBL/GenBank/DDBJ whole genome shotgun (WGS) entry which is preliminary data.</text>
</comment>
<accession>A0A4V1L587</accession>
<protein>
    <submittedName>
        <fullName evidence="1">Uncharacterized protein</fullName>
    </submittedName>
</protein>
<reference evidence="1 2" key="1">
    <citation type="submission" date="2018-11" db="EMBL/GenBank/DDBJ databases">
        <authorList>
            <person name="Mardanov A.V."/>
            <person name="Ravin N.V."/>
            <person name="Dedysh S.N."/>
        </authorList>
    </citation>
    <scope>NUCLEOTIDE SEQUENCE [LARGE SCALE GENOMIC DNA]</scope>
    <source>
        <strain evidence="1 2">AF10</strain>
    </source>
</reference>